<name>A0AA39I3Q7_9BILA</name>
<evidence type="ECO:0000313" key="2">
    <source>
        <dbReference type="Proteomes" id="UP001175271"/>
    </source>
</evidence>
<evidence type="ECO:0000313" key="1">
    <source>
        <dbReference type="EMBL" id="KAK0415917.1"/>
    </source>
</evidence>
<proteinExistence type="predicted"/>
<dbReference type="AlphaFoldDB" id="A0AA39I3Q7"/>
<keyword evidence="2" id="KW-1185">Reference proteome</keyword>
<dbReference type="Proteomes" id="UP001175271">
    <property type="component" value="Unassembled WGS sequence"/>
</dbReference>
<comment type="caution">
    <text evidence="1">The sequence shown here is derived from an EMBL/GenBank/DDBJ whole genome shotgun (WGS) entry which is preliminary data.</text>
</comment>
<gene>
    <name evidence="1" type="ORF">QR680_012191</name>
</gene>
<sequence length="190" mass="21228">MGGESAKLVEKLGCQLCVTNWYVVLFTERQRAELPKMDIVGDVAGVAGAHAVGLDVPLHKLREMEVAPMNVRVREDCADGVDFRPLEVYCYGLGAAALLLVEIQNQLQHASWLVCGKEHCFDYSAHDEMKKLSRSSYRRYLNGLGNLHLLCSTPDCVGYFTKEMAKGMQSARCPECNVMHAVRRLHSRGR</sequence>
<dbReference type="EMBL" id="JAUCMV010000002">
    <property type="protein sequence ID" value="KAK0415917.1"/>
    <property type="molecule type" value="Genomic_DNA"/>
</dbReference>
<organism evidence="1 2">
    <name type="scientific">Steinernema hermaphroditum</name>
    <dbReference type="NCBI Taxonomy" id="289476"/>
    <lineage>
        <taxon>Eukaryota</taxon>
        <taxon>Metazoa</taxon>
        <taxon>Ecdysozoa</taxon>
        <taxon>Nematoda</taxon>
        <taxon>Chromadorea</taxon>
        <taxon>Rhabditida</taxon>
        <taxon>Tylenchina</taxon>
        <taxon>Panagrolaimomorpha</taxon>
        <taxon>Strongyloidoidea</taxon>
        <taxon>Steinernematidae</taxon>
        <taxon>Steinernema</taxon>
    </lineage>
</organism>
<protein>
    <submittedName>
        <fullName evidence="1">Uncharacterized protein</fullName>
    </submittedName>
</protein>
<reference evidence="1" key="1">
    <citation type="submission" date="2023-06" db="EMBL/GenBank/DDBJ databases">
        <title>Genomic analysis of the entomopathogenic nematode Steinernema hermaphroditum.</title>
        <authorList>
            <person name="Schwarz E.M."/>
            <person name="Heppert J.K."/>
            <person name="Baniya A."/>
            <person name="Schwartz H.T."/>
            <person name="Tan C.-H."/>
            <person name="Antoshechkin I."/>
            <person name="Sternberg P.W."/>
            <person name="Goodrich-Blair H."/>
            <person name="Dillman A.R."/>
        </authorList>
    </citation>
    <scope>NUCLEOTIDE SEQUENCE</scope>
    <source>
        <strain evidence="1">PS9179</strain>
        <tissue evidence="1">Whole animal</tissue>
    </source>
</reference>
<accession>A0AA39I3Q7</accession>